<dbReference type="Gene3D" id="3.30.200.20">
    <property type="entry name" value="Phosphorylase Kinase, domain 1"/>
    <property type="match status" value="1"/>
</dbReference>
<dbReference type="Gene3D" id="1.10.510.10">
    <property type="entry name" value="Transferase(Phosphotransferase) domain 1"/>
    <property type="match status" value="1"/>
</dbReference>
<evidence type="ECO:0000313" key="1">
    <source>
        <dbReference type="EMBL" id="AWB93949.1"/>
    </source>
</evidence>
<dbReference type="EMBL" id="CP026952">
    <property type="protein sequence ID" value="AWB93949.1"/>
    <property type="molecule type" value="Genomic_DNA"/>
</dbReference>
<accession>A0A5F2EN99</accession>
<proteinExistence type="predicted"/>
<dbReference type="KEGG" id="aez:C3E78_18010"/>
<dbReference type="AlphaFoldDB" id="A0A2S0WRH5"/>
<dbReference type="GO" id="GO:0005524">
    <property type="term" value="F:ATP binding"/>
    <property type="evidence" value="ECO:0007669"/>
    <property type="project" value="InterPro"/>
</dbReference>
<dbReference type="SMART" id="SM00220">
    <property type="entry name" value="S_TKc"/>
    <property type="match status" value="1"/>
</dbReference>
<evidence type="ECO:0000313" key="2">
    <source>
        <dbReference type="Proteomes" id="UP000244384"/>
    </source>
</evidence>
<protein>
    <submittedName>
        <fullName evidence="1">Uncharacterized protein</fullName>
    </submittedName>
</protein>
<name>A0A2S0WRH5_9ACTN</name>
<sequence length="537" mass="58032">MVGSTDRGAGQGARVMSERRPVASGDVLARRYELQDLVTERLGSTTWRAHDQVLNRNVGIEMISSSDDRADHFLAAARESTAVTDPRFLRVLDLIEDDQGHHLVVREWARAFGLHQVLAQSPLPNRRAATVVAEVAEAIAHAHEHGVYHRRLTPRQVLLKQSGAVRVVGLGVATALAPAGRQDTLADLQEYEQLDVQALGKLLYASVTSRWPGADVDGLTAAPTEHGRLLRPRQVRAGVSRDIDTIADRILGTPPRHHQTRLRTAGSIARTLRLSGEDDDLVDDQPSLVGLSSPDLLRLDPVIVPEGPPPGLEPPRRRPKAYEPAPPTTLERGRARARRAAKGDRGLVLLGVVGALVLMSLIGVLVSRSKDDASGPVDSTSPVRVLPVQRVVDFDPLGEDGRENRDQTPLIVDGKASTGWRTSTYFGNPRLGGLKDGVGVVLDLGGPREVTSLRLRLAGDPTDLAIYTATDDTRRAPTTRRGLTQVATLDGAATDASISLPPDTVTRYIVVWLRSLPEIAPGEFRGGIQDVVVRGRS</sequence>
<keyword evidence="2" id="KW-1185">Reference proteome</keyword>
<dbReference type="SUPFAM" id="SSF56112">
    <property type="entry name" value="Protein kinase-like (PK-like)"/>
    <property type="match status" value="1"/>
</dbReference>
<dbReference type="InterPro" id="IPR011009">
    <property type="entry name" value="Kinase-like_dom_sf"/>
</dbReference>
<dbReference type="GO" id="GO:0004672">
    <property type="term" value="F:protein kinase activity"/>
    <property type="evidence" value="ECO:0007669"/>
    <property type="project" value="InterPro"/>
</dbReference>
<dbReference type="Proteomes" id="UP000244384">
    <property type="component" value="Chromosome"/>
</dbReference>
<gene>
    <name evidence="1" type="ORF">C3E78_18010</name>
</gene>
<dbReference type="Pfam" id="PF00069">
    <property type="entry name" value="Pkinase"/>
    <property type="match status" value="1"/>
</dbReference>
<organism evidence="1 2">
    <name type="scientific">Aeromicrobium chenweiae</name>
    <dbReference type="NCBI Taxonomy" id="2079793"/>
    <lineage>
        <taxon>Bacteria</taxon>
        <taxon>Bacillati</taxon>
        <taxon>Actinomycetota</taxon>
        <taxon>Actinomycetes</taxon>
        <taxon>Propionibacteriales</taxon>
        <taxon>Nocardioidaceae</taxon>
        <taxon>Aeromicrobium</taxon>
    </lineage>
</organism>
<reference evidence="2" key="1">
    <citation type="submission" date="2018-01" db="EMBL/GenBank/DDBJ databases">
        <authorList>
            <person name="Li J."/>
        </authorList>
    </citation>
    <scope>NUCLEOTIDE SEQUENCE [LARGE SCALE GENOMIC DNA]</scope>
    <source>
        <strain evidence="2">592</strain>
    </source>
</reference>
<dbReference type="InterPro" id="IPR000719">
    <property type="entry name" value="Prot_kinase_dom"/>
</dbReference>
<accession>A0A2S0WRH5</accession>
<dbReference type="PROSITE" id="PS50011">
    <property type="entry name" value="PROTEIN_KINASE_DOM"/>
    <property type="match status" value="1"/>
</dbReference>
<dbReference type="CDD" id="cd13973">
    <property type="entry name" value="PK_MviN-like"/>
    <property type="match status" value="1"/>
</dbReference>